<keyword evidence="2" id="KW-1185">Reference proteome</keyword>
<proteinExistence type="predicted"/>
<organism evidence="1 2">
    <name type="scientific">Corynebacterium glaucum</name>
    <dbReference type="NCBI Taxonomy" id="187491"/>
    <lineage>
        <taxon>Bacteria</taxon>
        <taxon>Bacillati</taxon>
        <taxon>Actinomycetota</taxon>
        <taxon>Actinomycetes</taxon>
        <taxon>Mycobacteriales</taxon>
        <taxon>Corynebacteriaceae</taxon>
        <taxon>Corynebacterium</taxon>
    </lineage>
</organism>
<protein>
    <recommendedName>
        <fullName evidence="3">DUF559 domain-containing protein</fullName>
    </recommendedName>
</protein>
<name>A0A1Q2HTE7_9CORY</name>
<dbReference type="RefSeq" id="WP_157731218.1">
    <property type="nucleotide sequence ID" value="NZ_CP019688.1"/>
</dbReference>
<dbReference type="KEGG" id="cgv:CGLAU_00495"/>
<dbReference type="Proteomes" id="UP000217209">
    <property type="component" value="Chromosome"/>
</dbReference>
<reference evidence="1 2" key="1">
    <citation type="submission" date="2016-12" db="EMBL/GenBank/DDBJ databases">
        <authorList>
            <person name="Song W.-J."/>
            <person name="Kurnit D.M."/>
        </authorList>
    </citation>
    <scope>NUCLEOTIDE SEQUENCE [LARGE SCALE GENOMIC DNA]</scope>
    <source>
        <strain evidence="1 2">DSM 30827</strain>
    </source>
</reference>
<evidence type="ECO:0008006" key="3">
    <source>
        <dbReference type="Google" id="ProtNLM"/>
    </source>
</evidence>
<evidence type="ECO:0000313" key="1">
    <source>
        <dbReference type="EMBL" id="AQQ14102.1"/>
    </source>
</evidence>
<evidence type="ECO:0000313" key="2">
    <source>
        <dbReference type="Proteomes" id="UP000217209"/>
    </source>
</evidence>
<accession>A0A1Q2HTE7</accession>
<sequence>MGKLFDGMHVVPGDLLIRASGAVPGAVPGAAPGDGFSGLVEVAGGYSIPHRFATERAIARAAARHHPRGIAYEIPAAYRAAAYGLTHPDFTVTGFGALALYGLPFLVDACDTVLEGPRVDRKQLATATTPTLVRGHLKRDEVWNVHCHGKPITVAAPAIAVVQALKAIRQGEASWSTIPVEGRDPAFVRAVQLVDAARRFLDVETEEIVRASRQKLNSRWVSEVVAASSKNADSPKETEMRLLAQQLADRYCLTLKEQVVIRKDGEPVTRLDLAFMEPKVGLMYDGAQHWDFERRQKDAKINLDAATLRWTMLRFASGTLGTLPTTVAGLLDEIL</sequence>
<gene>
    <name evidence="1" type="ORF">CGLAU_00495</name>
</gene>
<dbReference type="AlphaFoldDB" id="A0A1Q2HTE7"/>
<dbReference type="EMBL" id="CP019688">
    <property type="protein sequence ID" value="AQQ14102.1"/>
    <property type="molecule type" value="Genomic_DNA"/>
</dbReference>
<dbReference type="OrthoDB" id="4423208at2"/>